<dbReference type="EMBL" id="CM047591">
    <property type="protein sequence ID" value="KAI9918333.1"/>
    <property type="molecule type" value="Genomic_DNA"/>
</dbReference>
<protein>
    <submittedName>
        <fullName evidence="1">Uncharacterized protein</fullName>
    </submittedName>
</protein>
<keyword evidence="2" id="KW-1185">Reference proteome</keyword>
<reference evidence="1 2" key="1">
    <citation type="journal article" date="2022" name="bioRxiv">
        <title>The genome of the oomycete Peronosclerospora sorghi, a cosmopolitan pathogen of maize and sorghum, is inflated with dispersed pseudogenes.</title>
        <authorList>
            <person name="Fletcher K."/>
            <person name="Martin F."/>
            <person name="Isakeit T."/>
            <person name="Cavanaugh K."/>
            <person name="Magill C."/>
            <person name="Michelmore R."/>
        </authorList>
    </citation>
    <scope>NUCLEOTIDE SEQUENCE [LARGE SCALE GENOMIC DNA]</scope>
    <source>
        <strain evidence="1">P6</strain>
    </source>
</reference>
<accession>A0ACC0WK85</accession>
<dbReference type="Proteomes" id="UP001163321">
    <property type="component" value="Chromosome 12"/>
</dbReference>
<organism evidence="1 2">
    <name type="scientific">Peronosclerospora sorghi</name>
    <dbReference type="NCBI Taxonomy" id="230839"/>
    <lineage>
        <taxon>Eukaryota</taxon>
        <taxon>Sar</taxon>
        <taxon>Stramenopiles</taxon>
        <taxon>Oomycota</taxon>
        <taxon>Peronosporomycetes</taxon>
        <taxon>Peronosporales</taxon>
        <taxon>Peronosporaceae</taxon>
        <taxon>Peronosclerospora</taxon>
    </lineage>
</organism>
<evidence type="ECO:0000313" key="2">
    <source>
        <dbReference type="Proteomes" id="UP001163321"/>
    </source>
</evidence>
<sequence length="159" mass="18289">MEYVQDYIKQYKCIWSLPALLPVFPPSTRPRHLPSRRTMPQALLITSFALNYPCSRYAARDAAYPFQHRPPSRLRLSIASRDAVTSEVDQAIVSSVFPFVGEDPDTPQHKARWDQFRSWSGTRSPLFPKKCPSQSQEHHSIALRRQPDDNPALHQQSDC</sequence>
<gene>
    <name evidence="1" type="ORF">PsorP6_011532</name>
</gene>
<evidence type="ECO:0000313" key="1">
    <source>
        <dbReference type="EMBL" id="KAI9918333.1"/>
    </source>
</evidence>
<proteinExistence type="predicted"/>
<name>A0ACC0WK85_9STRA</name>
<comment type="caution">
    <text evidence="1">The sequence shown here is derived from an EMBL/GenBank/DDBJ whole genome shotgun (WGS) entry which is preliminary data.</text>
</comment>